<keyword evidence="6" id="KW-0720">Serine protease</keyword>
<keyword evidence="7" id="KW-0865">Zymogen</keyword>
<dbReference type="InterPro" id="IPR018114">
    <property type="entry name" value="TRYPSIN_HIS"/>
</dbReference>
<dbReference type="InterPro" id="IPR001314">
    <property type="entry name" value="Peptidase_S1A"/>
</dbReference>
<keyword evidence="2" id="KW-0964">Secreted</keyword>
<sequence>MDTQLLLLLLLAMVLMASVAQRFPENSCAQYFQYVQSGIGSFQGELTLGLQNGRNRIDVRFSQLGAHDQSVVGALLPYPDEVTVRASLRAAKFRVSLWADASAVLPKLTRLVYNNNELCRASEYNPQSFFNRFFELHINGPQSPHRVAPTPVIHKFPEGQTDVQIKTVVFDGSERSISHILSDFVNEQTATSAADWAPKSPAITSISSSAVPRQRWPTSSVPTISSIAPAPWKPATPASPFIPNGIRASPPSSVPWPSFVCGQEGTGVPYIQRGMEFPRGRYPWLTAVYHKESFSLAFKCGGSLVSTSLVITAAHCVYKIREDRVLVALGRYDLDNYSEDGAEMRDARRIVMHPEYSSRLQLQPDADIALITLDSPVIFNDIISPICLWETAETETEAEIGSIAGWGTDENGNSMTRYPRVVDAKIATVGECARRWKVQKILDRTLCAGNLDGSGPCLGDSGGGLMIKRNNRWLLRGVVSLGERSTVDHCNNNQYVLYCDLAKHMTWIRQYIS</sequence>
<dbReference type="GO" id="GO:0006508">
    <property type="term" value="P:proteolysis"/>
    <property type="evidence" value="ECO:0007669"/>
    <property type="project" value="UniProtKB-KW"/>
</dbReference>
<dbReference type="GeneID" id="111593253"/>
<accession>A0A6J1L745</accession>
<dbReference type="OrthoDB" id="238681at2759"/>
<dbReference type="InterPro" id="IPR051333">
    <property type="entry name" value="CLIP_Serine_Protease"/>
</dbReference>
<dbReference type="Pfam" id="PF16030">
    <property type="entry name" value="GD_N"/>
    <property type="match status" value="1"/>
</dbReference>
<dbReference type="Proteomes" id="UP000504633">
    <property type="component" value="Unplaced"/>
</dbReference>
<evidence type="ECO:0000256" key="4">
    <source>
        <dbReference type="ARBA" id="ARBA00022729"/>
    </source>
</evidence>
<dbReference type="SUPFAM" id="SSF50494">
    <property type="entry name" value="Trypsin-like serine proteases"/>
    <property type="match status" value="1"/>
</dbReference>
<dbReference type="Gene3D" id="2.40.10.10">
    <property type="entry name" value="Trypsin-like serine proteases"/>
    <property type="match status" value="1"/>
</dbReference>
<evidence type="ECO:0000259" key="10">
    <source>
        <dbReference type="PROSITE" id="PS50240"/>
    </source>
</evidence>
<dbReference type="FunFam" id="2.40.10.10:FF:000146">
    <property type="entry name" value="Serine protease 53"/>
    <property type="match status" value="1"/>
</dbReference>
<keyword evidence="11" id="KW-1185">Reference proteome</keyword>
<dbReference type="PROSITE" id="PS50240">
    <property type="entry name" value="TRYPSIN_DOM"/>
    <property type="match status" value="1"/>
</dbReference>
<keyword evidence="3 12" id="KW-0645">Protease</keyword>
<evidence type="ECO:0000256" key="9">
    <source>
        <dbReference type="SAM" id="SignalP"/>
    </source>
</evidence>
<dbReference type="PRINTS" id="PR00722">
    <property type="entry name" value="CHYMOTRYPSIN"/>
</dbReference>
<organism evidence="11 12">
    <name type="scientific">Drosophila hydei</name>
    <name type="common">Fruit fly</name>
    <dbReference type="NCBI Taxonomy" id="7224"/>
    <lineage>
        <taxon>Eukaryota</taxon>
        <taxon>Metazoa</taxon>
        <taxon>Ecdysozoa</taxon>
        <taxon>Arthropoda</taxon>
        <taxon>Hexapoda</taxon>
        <taxon>Insecta</taxon>
        <taxon>Pterygota</taxon>
        <taxon>Neoptera</taxon>
        <taxon>Endopterygota</taxon>
        <taxon>Diptera</taxon>
        <taxon>Brachycera</taxon>
        <taxon>Muscomorpha</taxon>
        <taxon>Ephydroidea</taxon>
        <taxon>Drosophilidae</taxon>
        <taxon>Drosophila</taxon>
    </lineage>
</organism>
<dbReference type="InterPro" id="IPR043504">
    <property type="entry name" value="Peptidase_S1_PA_chymotrypsin"/>
</dbReference>
<evidence type="ECO:0000256" key="2">
    <source>
        <dbReference type="ARBA" id="ARBA00022525"/>
    </source>
</evidence>
<evidence type="ECO:0000256" key="8">
    <source>
        <dbReference type="ARBA" id="ARBA00023157"/>
    </source>
</evidence>
<dbReference type="KEGG" id="dhe:111593253"/>
<keyword evidence="5" id="KW-0378">Hydrolase</keyword>
<dbReference type="CDD" id="cd00190">
    <property type="entry name" value="Tryp_SPc"/>
    <property type="match status" value="1"/>
</dbReference>
<feature type="domain" description="Peptidase S1" evidence="10">
    <location>
        <begin position="271"/>
        <end position="513"/>
    </location>
</feature>
<dbReference type="AlphaFoldDB" id="A0A6J1L745"/>
<evidence type="ECO:0000313" key="12">
    <source>
        <dbReference type="RefSeq" id="XP_023161680.1"/>
    </source>
</evidence>
<dbReference type="RefSeq" id="XP_023161680.1">
    <property type="nucleotide sequence ID" value="XM_023305912.2"/>
</dbReference>
<dbReference type="InterPro" id="IPR031986">
    <property type="entry name" value="GD_N"/>
</dbReference>
<evidence type="ECO:0000256" key="3">
    <source>
        <dbReference type="ARBA" id="ARBA00022670"/>
    </source>
</evidence>
<dbReference type="InterPro" id="IPR001254">
    <property type="entry name" value="Trypsin_dom"/>
</dbReference>
<gene>
    <name evidence="12" type="primary">LOC111593253</name>
</gene>
<evidence type="ECO:0000256" key="7">
    <source>
        <dbReference type="ARBA" id="ARBA00023145"/>
    </source>
</evidence>
<name>A0A6J1L745_DROHY</name>
<proteinExistence type="predicted"/>
<evidence type="ECO:0000256" key="1">
    <source>
        <dbReference type="ARBA" id="ARBA00004613"/>
    </source>
</evidence>
<dbReference type="PROSITE" id="PS00134">
    <property type="entry name" value="TRYPSIN_HIS"/>
    <property type="match status" value="1"/>
</dbReference>
<keyword evidence="4 9" id="KW-0732">Signal</keyword>
<keyword evidence="8" id="KW-1015">Disulfide bond</keyword>
<dbReference type="GO" id="GO:0005576">
    <property type="term" value="C:extracellular region"/>
    <property type="evidence" value="ECO:0007669"/>
    <property type="project" value="UniProtKB-SubCell"/>
</dbReference>
<dbReference type="SMART" id="SM00020">
    <property type="entry name" value="Tryp_SPc"/>
    <property type="match status" value="1"/>
</dbReference>
<dbReference type="Pfam" id="PF00089">
    <property type="entry name" value="Trypsin"/>
    <property type="match status" value="1"/>
</dbReference>
<protein>
    <submittedName>
        <fullName evidence="12">Serine protease 42 isoform X1</fullName>
    </submittedName>
</protein>
<evidence type="ECO:0000313" key="11">
    <source>
        <dbReference type="Proteomes" id="UP000504633"/>
    </source>
</evidence>
<evidence type="ECO:0000256" key="5">
    <source>
        <dbReference type="ARBA" id="ARBA00022801"/>
    </source>
</evidence>
<feature type="signal peptide" evidence="9">
    <location>
        <begin position="1"/>
        <end position="20"/>
    </location>
</feature>
<dbReference type="PANTHER" id="PTHR24260">
    <property type="match status" value="1"/>
</dbReference>
<reference evidence="12" key="1">
    <citation type="submission" date="2025-08" db="UniProtKB">
        <authorList>
            <consortium name="RefSeq"/>
        </authorList>
    </citation>
    <scope>IDENTIFICATION</scope>
    <source>
        <strain evidence="12">15085-1641.00</strain>
        <tissue evidence="12">Whole body</tissue>
    </source>
</reference>
<dbReference type="InterPro" id="IPR009003">
    <property type="entry name" value="Peptidase_S1_PA"/>
</dbReference>
<comment type="subcellular location">
    <subcellularLocation>
        <location evidence="1">Secreted</location>
    </subcellularLocation>
</comment>
<dbReference type="GO" id="GO:0004252">
    <property type="term" value="F:serine-type endopeptidase activity"/>
    <property type="evidence" value="ECO:0007669"/>
    <property type="project" value="InterPro"/>
</dbReference>
<dbReference type="PANTHER" id="PTHR24260:SF136">
    <property type="entry name" value="GH08193P-RELATED"/>
    <property type="match status" value="1"/>
</dbReference>
<evidence type="ECO:0000256" key="6">
    <source>
        <dbReference type="ARBA" id="ARBA00022825"/>
    </source>
</evidence>
<feature type="chain" id="PRO_5026767303" evidence="9">
    <location>
        <begin position="21"/>
        <end position="513"/>
    </location>
</feature>